<dbReference type="KEGG" id="nmf:NMS_0045"/>
<name>W8VMU2_9FLAO</name>
<keyword evidence="1" id="KW-1133">Transmembrane helix</keyword>
<dbReference type="HOGENOM" id="CLU_2260841_0_0_10"/>
<feature type="transmembrane region" description="Helical" evidence="1">
    <location>
        <begin position="58"/>
        <end position="82"/>
    </location>
</feature>
<dbReference type="STRING" id="1454201.NMS_0045"/>
<protein>
    <submittedName>
        <fullName evidence="2">Uncharacterized protein</fullName>
    </submittedName>
</protein>
<keyword evidence="1" id="KW-0472">Membrane</keyword>
<evidence type="ECO:0000256" key="1">
    <source>
        <dbReference type="SAM" id="Phobius"/>
    </source>
</evidence>
<keyword evidence="3" id="KW-1185">Reference proteome</keyword>
<evidence type="ECO:0000313" key="2">
    <source>
        <dbReference type="EMBL" id="BAO54054.1"/>
    </source>
</evidence>
<keyword evidence="1" id="KW-0812">Transmembrane</keyword>
<evidence type="ECO:0000313" key="3">
    <source>
        <dbReference type="Proteomes" id="UP000031760"/>
    </source>
</evidence>
<sequence>MFGFMDQVSHEGQNTPFPMHLSWIFVVIGVVGAVISLVFAIITLIAAKRIKERKSYTFIFVAGIINCFTGMLGIGLGVFTFVELNKPHVKALFHPEGGQKIGF</sequence>
<feature type="transmembrane region" description="Helical" evidence="1">
    <location>
        <begin position="20"/>
        <end position="46"/>
    </location>
</feature>
<proteinExistence type="predicted"/>
<dbReference type="Proteomes" id="UP000031760">
    <property type="component" value="Chromosome"/>
</dbReference>
<dbReference type="AlphaFoldDB" id="W8VMU2"/>
<organism evidence="2 3">
    <name type="scientific">Nonlabens marinus S1-08</name>
    <dbReference type="NCBI Taxonomy" id="1454201"/>
    <lineage>
        <taxon>Bacteria</taxon>
        <taxon>Pseudomonadati</taxon>
        <taxon>Bacteroidota</taxon>
        <taxon>Flavobacteriia</taxon>
        <taxon>Flavobacteriales</taxon>
        <taxon>Flavobacteriaceae</taxon>
        <taxon>Nonlabens</taxon>
    </lineage>
</organism>
<gene>
    <name evidence="2" type="ORF">NMS_0045</name>
</gene>
<dbReference type="EMBL" id="AP014548">
    <property type="protein sequence ID" value="BAO54054.1"/>
    <property type="molecule type" value="Genomic_DNA"/>
</dbReference>
<accession>W8VMU2</accession>
<reference evidence="2 3" key="1">
    <citation type="journal article" date="2014" name="Proc. Natl. Acad. Sci. U.S.A.">
        <title>Functional characterization of flavobacteria rhodopsins reveals a unique class of light-driven chloride pump in bacteria.</title>
        <authorList>
            <person name="Yoshizawa S."/>
            <person name="Kumagai Y."/>
            <person name="Kim H."/>
            <person name="Ogura Y."/>
            <person name="Hayashi T."/>
            <person name="Iwasaki W."/>
            <person name="DeLong E.F."/>
            <person name="Kogure K."/>
        </authorList>
    </citation>
    <scope>NUCLEOTIDE SEQUENCE [LARGE SCALE GENOMIC DNA]</scope>
    <source>
        <strain evidence="2 3">S1-08</strain>
    </source>
</reference>